<dbReference type="OrthoDB" id="1684751at2"/>
<organism evidence="2 3">
    <name type="scientific">Pseudobacteroides cellulosolvens ATCC 35603 = DSM 2933</name>
    <dbReference type="NCBI Taxonomy" id="398512"/>
    <lineage>
        <taxon>Bacteria</taxon>
        <taxon>Bacillati</taxon>
        <taxon>Bacillota</taxon>
        <taxon>Clostridia</taxon>
        <taxon>Eubacteriales</taxon>
        <taxon>Oscillospiraceae</taxon>
        <taxon>Pseudobacteroides</taxon>
    </lineage>
</organism>
<protein>
    <submittedName>
        <fullName evidence="2">DNA binding domain-containing protein</fullName>
    </submittedName>
</protein>
<dbReference type="eggNOG" id="COG3311">
    <property type="taxonomic scope" value="Bacteria"/>
</dbReference>
<proteinExistence type="predicted"/>
<accession>A0A0L6JKS0</accession>
<dbReference type="RefSeq" id="WP_036942399.1">
    <property type="nucleotide sequence ID" value="NZ_JQKC01000018.1"/>
</dbReference>
<dbReference type="InterPro" id="IPR041657">
    <property type="entry name" value="HTH_17"/>
</dbReference>
<sequence>MNLENINNIEDLPLFLTVNDVSQIIGICLGKAYELFHSKNFPSIRLGKKFVITKSSFIEWMNNPKI</sequence>
<comment type="caution">
    <text evidence="2">The sequence shown here is derived from an EMBL/GenBank/DDBJ whole genome shotgun (WGS) entry which is preliminary data.</text>
</comment>
<evidence type="ECO:0000313" key="2">
    <source>
        <dbReference type="EMBL" id="KNY26308.1"/>
    </source>
</evidence>
<dbReference type="STRING" id="398512.Bccel_1570"/>
<keyword evidence="3" id="KW-1185">Reference proteome</keyword>
<evidence type="ECO:0000313" key="3">
    <source>
        <dbReference type="Proteomes" id="UP000036923"/>
    </source>
</evidence>
<reference evidence="3" key="1">
    <citation type="submission" date="2015-07" db="EMBL/GenBank/DDBJ databases">
        <title>Near-Complete Genome Sequence of the Cellulolytic Bacterium Bacteroides (Pseudobacteroides) cellulosolvens ATCC 35603.</title>
        <authorList>
            <person name="Dassa B."/>
            <person name="Utturkar S.M."/>
            <person name="Klingeman D.M."/>
            <person name="Hurt R.A."/>
            <person name="Keller M."/>
            <person name="Xu J."/>
            <person name="Reddy Y.H.K."/>
            <person name="Borovok I."/>
            <person name="Grinberg I.R."/>
            <person name="Lamed R."/>
            <person name="Zhivin O."/>
            <person name="Bayer E.A."/>
            <person name="Brown S.D."/>
        </authorList>
    </citation>
    <scope>NUCLEOTIDE SEQUENCE [LARGE SCALE GENOMIC DNA]</scope>
    <source>
        <strain evidence="3">DSM 2933</strain>
    </source>
</reference>
<name>A0A0L6JKS0_9FIRM</name>
<dbReference type="EMBL" id="LGTC01000001">
    <property type="protein sequence ID" value="KNY26308.1"/>
    <property type="molecule type" value="Genomic_DNA"/>
</dbReference>
<feature type="domain" description="Helix-turn-helix" evidence="1">
    <location>
        <begin position="15"/>
        <end position="63"/>
    </location>
</feature>
<evidence type="ECO:0000259" key="1">
    <source>
        <dbReference type="Pfam" id="PF12728"/>
    </source>
</evidence>
<dbReference type="Proteomes" id="UP000036923">
    <property type="component" value="Unassembled WGS sequence"/>
</dbReference>
<gene>
    <name evidence="2" type="ORF">Bccel_1570</name>
</gene>
<dbReference type="AlphaFoldDB" id="A0A0L6JKS0"/>
<dbReference type="Pfam" id="PF12728">
    <property type="entry name" value="HTH_17"/>
    <property type="match status" value="1"/>
</dbReference>